<keyword evidence="2" id="KW-0472">Membrane</keyword>
<comment type="caution">
    <text evidence="3">The sequence shown here is derived from an EMBL/GenBank/DDBJ whole genome shotgun (WGS) entry which is preliminary data.</text>
</comment>
<dbReference type="AlphaFoldDB" id="A0A2A4SS01"/>
<gene>
    <name evidence="3" type="ORF">COB67_12350</name>
</gene>
<keyword evidence="2" id="KW-0812">Transmembrane</keyword>
<evidence type="ECO:0000256" key="1">
    <source>
        <dbReference type="SAM" id="MobiDB-lite"/>
    </source>
</evidence>
<reference evidence="4" key="1">
    <citation type="submission" date="2017-08" db="EMBL/GenBank/DDBJ databases">
        <title>A dynamic microbial community with high functional redundancy inhabits the cold, oxic subseafloor aquifer.</title>
        <authorList>
            <person name="Tully B.J."/>
            <person name="Wheat C.G."/>
            <person name="Glazer B.T."/>
            <person name="Huber J.A."/>
        </authorList>
    </citation>
    <scope>NUCLEOTIDE SEQUENCE [LARGE SCALE GENOMIC DNA]</scope>
</reference>
<evidence type="ECO:0000313" key="4">
    <source>
        <dbReference type="Proteomes" id="UP000218113"/>
    </source>
</evidence>
<dbReference type="EMBL" id="NVSR01000134">
    <property type="protein sequence ID" value="PCI23904.1"/>
    <property type="molecule type" value="Genomic_DNA"/>
</dbReference>
<protein>
    <submittedName>
        <fullName evidence="3">Uncharacterized protein</fullName>
    </submittedName>
</protein>
<proteinExistence type="predicted"/>
<sequence length="465" mass="53719">MEAEAVAQEKGSPQGTGQTGKRRNIRGNVAPSGRRIPKDFAARVAIRITAINERELDDVVAAERVADLIHRNMSDPEMYPYFLEIIDTLLDNDETRKYAATTWTALLWHADEHPEYRDFVESLILMVVNGHIQQDRPPWENQASGKSFSSYAYLVGETFIQMMRLNSDLYEILTDLFSMIIRLEMSRDLERKEAEGKQKKNIVGKKKKQEGVAGSSKKLYDDIVDYVSSRGDFRSDTLNQKNPNEYILVLADRMRSTRRYIIQDIMNRYALEKKKKLEKELKEREASAEEVIGIGTAFNHGLYLFWVEKRYNFKYLAVEKVRITLEVLGMLMGVFIVGMGYLGAGAVSIGEGIIVCGMMIAFVKFFCSRQFFLPFYPQDVTADLEKDVGIYTPVFRKMSKMQMNAFLNKHMRNSENTLLLHLMPEYVKYIFSVMPDRKDLLMTSDDINEFIEHLELNISKFQRGR</sequence>
<name>A0A2A4SS01_9DELT</name>
<dbReference type="Proteomes" id="UP000218113">
    <property type="component" value="Unassembled WGS sequence"/>
</dbReference>
<feature type="transmembrane region" description="Helical" evidence="2">
    <location>
        <begin position="349"/>
        <end position="367"/>
    </location>
</feature>
<organism evidence="3 4">
    <name type="scientific">SAR324 cluster bacterium</name>
    <dbReference type="NCBI Taxonomy" id="2024889"/>
    <lineage>
        <taxon>Bacteria</taxon>
        <taxon>Deltaproteobacteria</taxon>
        <taxon>SAR324 cluster</taxon>
    </lineage>
</organism>
<evidence type="ECO:0000313" key="3">
    <source>
        <dbReference type="EMBL" id="PCI23904.1"/>
    </source>
</evidence>
<feature type="region of interest" description="Disordered" evidence="1">
    <location>
        <begin position="1"/>
        <end position="32"/>
    </location>
</feature>
<keyword evidence="2" id="KW-1133">Transmembrane helix</keyword>
<accession>A0A2A4SS01</accession>
<evidence type="ECO:0000256" key="2">
    <source>
        <dbReference type="SAM" id="Phobius"/>
    </source>
</evidence>